<organism evidence="2 3">
    <name type="scientific">Vandammella animalimorsus</name>
    <dbReference type="NCBI Taxonomy" id="2029117"/>
    <lineage>
        <taxon>Bacteria</taxon>
        <taxon>Pseudomonadati</taxon>
        <taxon>Pseudomonadota</taxon>
        <taxon>Betaproteobacteria</taxon>
        <taxon>Burkholderiales</taxon>
        <taxon>Comamonadaceae</taxon>
        <taxon>Vandammella</taxon>
    </lineage>
</organism>
<dbReference type="OrthoDB" id="5405416at2"/>
<comment type="caution">
    <text evidence="2">The sequence shown here is derived from an EMBL/GenBank/DDBJ whole genome shotgun (WGS) entry which is preliminary data.</text>
</comment>
<feature type="domain" description="DUF6883" evidence="1">
    <location>
        <begin position="315"/>
        <end position="429"/>
    </location>
</feature>
<dbReference type="InterPro" id="IPR049250">
    <property type="entry name" value="DUF6883"/>
</dbReference>
<evidence type="ECO:0000313" key="3">
    <source>
        <dbReference type="Proteomes" id="UP000275180"/>
    </source>
</evidence>
<sequence>MPDSPKPSAEQRDFERALLQLLTERGQLLRAQQQRVLELLQAARGDILALLAEQPADWQQLQLSQVMAQIDAILGGATSAASAATAAGMGAALTLGQELVDRPLAAIGTRLDAVLPVQNTHFLAALRQFVAGRLADVGHVAHGQIDRALALALIGGHTPHQAIQQVQQALGGAAQARAATIVRTELGRAFAVGADQRLRQAAALVPGLHKQWRRSGKIHSRWQHDLVDGQVVAHDKPFRVPNPGGGVDLMMHPHDPAAPAEQVINCGCLAIPWMAHWQVQRPGAQPFSQRELELHPAKAELDRQAKAAGWRQEPLPGAKDAVIPRAKILDYSLNPEHPSGGHKARVLQSMLGFNLESANAFEQALRQGLLKTPATLNPESDVDRQWRHRRYTVQMYVTGPNGKSAVVTTAWKIHNDDPLRAPHLVSAYIDTKANNAIMGKKRKGQS</sequence>
<gene>
    <name evidence="2" type="ORF">EBQ34_01225</name>
</gene>
<protein>
    <recommendedName>
        <fullName evidence="1">DUF6883 domain-containing protein</fullName>
    </recommendedName>
</protein>
<dbReference type="Proteomes" id="UP000275180">
    <property type="component" value="Unassembled WGS sequence"/>
</dbReference>
<dbReference type="Pfam" id="PF21814">
    <property type="entry name" value="DUF6883"/>
    <property type="match status" value="1"/>
</dbReference>
<accession>A0A3M6RVT2</accession>
<proteinExistence type="predicted"/>
<reference evidence="2 3" key="1">
    <citation type="submission" date="2018-10" db="EMBL/GenBank/DDBJ databases">
        <title>Comamonadaceae CDC group NO-1 genome sequencing and assembly.</title>
        <authorList>
            <person name="Bernier A.-M."/>
            <person name="Bernard K."/>
        </authorList>
    </citation>
    <scope>NUCLEOTIDE SEQUENCE [LARGE SCALE GENOMIC DNA]</scope>
    <source>
        <strain evidence="2 3">NML180582</strain>
    </source>
</reference>
<dbReference type="AlphaFoldDB" id="A0A3M6RVT2"/>
<name>A0A3M6RVT2_9BURK</name>
<evidence type="ECO:0000313" key="2">
    <source>
        <dbReference type="EMBL" id="RMX19005.1"/>
    </source>
</evidence>
<evidence type="ECO:0000259" key="1">
    <source>
        <dbReference type="Pfam" id="PF21814"/>
    </source>
</evidence>
<dbReference type="EMBL" id="RDQJ01000001">
    <property type="protein sequence ID" value="RMX19005.1"/>
    <property type="molecule type" value="Genomic_DNA"/>
</dbReference>
<dbReference type="RefSeq" id="WP_122243838.1">
    <property type="nucleotide sequence ID" value="NZ_RDQJ01000001.1"/>
</dbReference>